<feature type="compositionally biased region" description="Basic and acidic residues" evidence="1">
    <location>
        <begin position="246"/>
        <end position="261"/>
    </location>
</feature>
<feature type="compositionally biased region" description="Polar residues" evidence="1">
    <location>
        <begin position="235"/>
        <end position="244"/>
    </location>
</feature>
<protein>
    <submittedName>
        <fullName evidence="2">Uncharacterized protein</fullName>
    </submittedName>
</protein>
<feature type="compositionally biased region" description="Polar residues" evidence="1">
    <location>
        <begin position="307"/>
        <end position="339"/>
    </location>
</feature>
<feature type="region of interest" description="Disordered" evidence="1">
    <location>
        <begin position="307"/>
        <end position="358"/>
    </location>
</feature>
<dbReference type="EMBL" id="FJOG01000001">
    <property type="protein sequence ID" value="CZR51108.1"/>
    <property type="molecule type" value="Genomic_DNA"/>
</dbReference>
<feature type="region of interest" description="Disordered" evidence="1">
    <location>
        <begin position="186"/>
        <end position="261"/>
    </location>
</feature>
<feature type="compositionally biased region" description="Basic and acidic residues" evidence="1">
    <location>
        <begin position="216"/>
        <end position="234"/>
    </location>
</feature>
<feature type="region of interest" description="Disordered" evidence="1">
    <location>
        <begin position="134"/>
        <end position="154"/>
    </location>
</feature>
<feature type="compositionally biased region" description="Polar residues" evidence="1">
    <location>
        <begin position="347"/>
        <end position="356"/>
    </location>
</feature>
<name>A0A1L7WEE2_9HELO</name>
<gene>
    <name evidence="2" type="ORF">PAC_00983</name>
</gene>
<dbReference type="AlphaFoldDB" id="A0A1L7WEE2"/>
<proteinExistence type="predicted"/>
<reference evidence="2 3" key="1">
    <citation type="submission" date="2016-03" db="EMBL/GenBank/DDBJ databases">
        <authorList>
            <person name="Ploux O."/>
        </authorList>
    </citation>
    <scope>NUCLEOTIDE SEQUENCE [LARGE SCALE GENOMIC DNA]</scope>
    <source>
        <strain evidence="2 3">UAMH 11012</strain>
    </source>
</reference>
<evidence type="ECO:0000313" key="2">
    <source>
        <dbReference type="EMBL" id="CZR51108.1"/>
    </source>
</evidence>
<keyword evidence="3" id="KW-1185">Reference proteome</keyword>
<sequence>MGFWIFYSFCSSTRTETIVNAWRNYRWSYQRISPSSTQRQSHTPASQKVEYKVYYENGVEYCRESKATNGENAFHKFLGLVGYHNDEEEYDRSLKWVWVSLLVGGTEVGGYWAEDSDIFSFEKYMRWSEIPRDQRAEYSKRRGRPHDSNARQREHFLDRVHRAAAAEQRTASTLTNQPRRPLLGTALQLHPMGPSDEENDADDEDSPMGVVSDASTLERRYQVRTSHRDLKRITQEQNSRTGQDTAAERSVSDRNHSLDQDFRLGPVLGTAIEGFVERAPEPFAIVRNVEERFESSIAAQIEVQAARANTTNRSSATPIPATDNTAMPPRTTNYPQSAAGSAGTRRPATSNVSLQPLQIPPRIYPAQSPSRAPYPGHFIPGPPVPTLPDPFFGRFPAAGYGVDFWVMQQRRYMFERHL</sequence>
<accession>A0A1L7WEE2</accession>
<evidence type="ECO:0000313" key="3">
    <source>
        <dbReference type="Proteomes" id="UP000184330"/>
    </source>
</evidence>
<feature type="compositionally biased region" description="Acidic residues" evidence="1">
    <location>
        <begin position="195"/>
        <end position="206"/>
    </location>
</feature>
<evidence type="ECO:0000256" key="1">
    <source>
        <dbReference type="SAM" id="MobiDB-lite"/>
    </source>
</evidence>
<organism evidence="2 3">
    <name type="scientific">Phialocephala subalpina</name>
    <dbReference type="NCBI Taxonomy" id="576137"/>
    <lineage>
        <taxon>Eukaryota</taxon>
        <taxon>Fungi</taxon>
        <taxon>Dikarya</taxon>
        <taxon>Ascomycota</taxon>
        <taxon>Pezizomycotina</taxon>
        <taxon>Leotiomycetes</taxon>
        <taxon>Helotiales</taxon>
        <taxon>Mollisiaceae</taxon>
        <taxon>Phialocephala</taxon>
        <taxon>Phialocephala fortinii species complex</taxon>
    </lineage>
</organism>
<dbReference type="Proteomes" id="UP000184330">
    <property type="component" value="Unassembled WGS sequence"/>
</dbReference>